<protein>
    <recommendedName>
        <fullName evidence="5">Zinc finger GRF-type domain-containing protein</fullName>
    </recommendedName>
</protein>
<keyword evidence="2" id="KW-1133">Transmembrane helix</keyword>
<keyword evidence="2" id="KW-0812">Transmembrane</keyword>
<name>A0A444YHC9_ARAHY</name>
<comment type="caution">
    <text evidence="3">The sequence shown here is derived from an EMBL/GenBank/DDBJ whole genome shotgun (WGS) entry which is preliminary data.</text>
</comment>
<evidence type="ECO:0000313" key="3">
    <source>
        <dbReference type="EMBL" id="RYR01304.1"/>
    </source>
</evidence>
<dbReference type="EMBL" id="SDMP01000016">
    <property type="protein sequence ID" value="RYR01304.1"/>
    <property type="molecule type" value="Genomic_DNA"/>
</dbReference>
<accession>A0A444YHC9</accession>
<feature type="transmembrane region" description="Helical" evidence="2">
    <location>
        <begin position="128"/>
        <end position="147"/>
    </location>
</feature>
<sequence length="148" mass="16876">MSDAELSSDAQTRRGWRKGRMGSSNASGGKKVKFQHPRCKCGSYAIMQGSATAKKPDRIFLGCCHYRTEQPHCNYFTWLDELISCHFAHEEDIDVDGRMLVLENRFEQLEHKLDLTIEGNSKKWSIGFRVYVMVAMLIVLAAVKYVVV</sequence>
<evidence type="ECO:0000256" key="2">
    <source>
        <dbReference type="SAM" id="Phobius"/>
    </source>
</evidence>
<keyword evidence="2" id="KW-0472">Membrane</keyword>
<evidence type="ECO:0000256" key="1">
    <source>
        <dbReference type="SAM" id="MobiDB-lite"/>
    </source>
</evidence>
<evidence type="ECO:0000313" key="4">
    <source>
        <dbReference type="Proteomes" id="UP000289738"/>
    </source>
</evidence>
<reference evidence="3 4" key="1">
    <citation type="submission" date="2019-01" db="EMBL/GenBank/DDBJ databases">
        <title>Sequencing of cultivated peanut Arachis hypogaea provides insights into genome evolution and oil improvement.</title>
        <authorList>
            <person name="Chen X."/>
        </authorList>
    </citation>
    <scope>NUCLEOTIDE SEQUENCE [LARGE SCALE GENOMIC DNA]</scope>
    <source>
        <strain evidence="4">cv. Fuhuasheng</strain>
        <tissue evidence="3">Leaves</tissue>
    </source>
</reference>
<gene>
    <name evidence="3" type="ORF">Ahy_B06g080170</name>
</gene>
<dbReference type="AlphaFoldDB" id="A0A444YHC9"/>
<proteinExistence type="predicted"/>
<keyword evidence="4" id="KW-1185">Reference proteome</keyword>
<evidence type="ECO:0008006" key="5">
    <source>
        <dbReference type="Google" id="ProtNLM"/>
    </source>
</evidence>
<feature type="region of interest" description="Disordered" evidence="1">
    <location>
        <begin position="1"/>
        <end position="32"/>
    </location>
</feature>
<dbReference type="Proteomes" id="UP000289738">
    <property type="component" value="Chromosome B06"/>
</dbReference>
<organism evidence="3 4">
    <name type="scientific">Arachis hypogaea</name>
    <name type="common">Peanut</name>
    <dbReference type="NCBI Taxonomy" id="3818"/>
    <lineage>
        <taxon>Eukaryota</taxon>
        <taxon>Viridiplantae</taxon>
        <taxon>Streptophyta</taxon>
        <taxon>Embryophyta</taxon>
        <taxon>Tracheophyta</taxon>
        <taxon>Spermatophyta</taxon>
        <taxon>Magnoliopsida</taxon>
        <taxon>eudicotyledons</taxon>
        <taxon>Gunneridae</taxon>
        <taxon>Pentapetalae</taxon>
        <taxon>rosids</taxon>
        <taxon>fabids</taxon>
        <taxon>Fabales</taxon>
        <taxon>Fabaceae</taxon>
        <taxon>Papilionoideae</taxon>
        <taxon>50 kb inversion clade</taxon>
        <taxon>dalbergioids sensu lato</taxon>
        <taxon>Dalbergieae</taxon>
        <taxon>Pterocarpus clade</taxon>
        <taxon>Arachis</taxon>
    </lineage>
</organism>